<dbReference type="InterPro" id="IPR000238">
    <property type="entry name" value="RbfA"/>
</dbReference>
<evidence type="ECO:0000313" key="5">
    <source>
        <dbReference type="EMBL" id="MBL0002685.1"/>
    </source>
</evidence>
<comment type="subunit">
    <text evidence="3">Monomer. Binds 30S ribosomal subunits, but not 50S ribosomal subunits or 70S ribosomes.</text>
</comment>
<dbReference type="Gene3D" id="3.30.300.20">
    <property type="match status" value="1"/>
</dbReference>
<gene>
    <name evidence="3 5" type="primary">rbfA</name>
    <name evidence="5" type="ORF">IPP00_01330</name>
</gene>
<comment type="function">
    <text evidence="3">One of several proteins that assist in the late maturation steps of the functional core of the 30S ribosomal subunit. Associates with free 30S ribosomal subunits (but not with 30S subunits that are part of 70S ribosomes or polysomes). Required for efficient processing of 16S rRNA. May interact with the 5'-terminal helix region of 16S rRNA.</text>
</comment>
<protein>
    <recommendedName>
        <fullName evidence="3">Ribosome-binding factor A</fullName>
    </recommendedName>
</protein>
<reference evidence="5" key="1">
    <citation type="submission" date="2020-10" db="EMBL/GenBank/DDBJ databases">
        <title>Connecting structure to function with the recovery of over 1000 high-quality activated sludge metagenome-assembled genomes encoding full-length rRNA genes using long-read sequencing.</title>
        <authorList>
            <person name="Singleton C.M."/>
            <person name="Petriglieri F."/>
            <person name="Kristensen J.M."/>
            <person name="Kirkegaard R.H."/>
            <person name="Michaelsen T.Y."/>
            <person name="Andersen M.H."/>
            <person name="Karst S.M."/>
            <person name="Dueholm M.S."/>
            <person name="Nielsen P.H."/>
            <person name="Albertsen M."/>
        </authorList>
    </citation>
    <scope>NUCLEOTIDE SEQUENCE</scope>
    <source>
        <strain evidence="5">Ribe_18-Q3-R11-54_MAXAC.001</strain>
    </source>
</reference>
<feature type="region of interest" description="Disordered" evidence="4">
    <location>
        <begin position="123"/>
        <end position="171"/>
    </location>
</feature>
<evidence type="ECO:0000256" key="4">
    <source>
        <dbReference type="SAM" id="MobiDB-lite"/>
    </source>
</evidence>
<comment type="subcellular location">
    <subcellularLocation>
        <location evidence="3">Cytoplasm</location>
    </subcellularLocation>
</comment>
<evidence type="ECO:0000256" key="3">
    <source>
        <dbReference type="HAMAP-Rule" id="MF_00003"/>
    </source>
</evidence>
<accession>A0A9D7XWD2</accession>
<dbReference type="PANTHER" id="PTHR33515">
    <property type="entry name" value="RIBOSOME-BINDING FACTOR A, CHLOROPLASTIC-RELATED"/>
    <property type="match status" value="1"/>
</dbReference>
<sequence length="171" mass="18340">MADAARARKIAERIKAIVAEQLEYRVKDERLGFVTVTDVRVTGDLQHATVFYTVFGSDEERANTAKALESAKGKIRSALGQLGIRLTPSIDFVADALPEGAAHLEDLLVATKARDEEIAKAAAGAVYAGEADPYRKPGESDDDDSEDDADDSEDDPEGSGDDADEPASERE</sequence>
<evidence type="ECO:0000256" key="2">
    <source>
        <dbReference type="ARBA" id="ARBA00022517"/>
    </source>
</evidence>
<comment type="similarity">
    <text evidence="3">Belongs to the RbfA family.</text>
</comment>
<dbReference type="InterPro" id="IPR023799">
    <property type="entry name" value="RbfA_dom_sf"/>
</dbReference>
<dbReference type="InterPro" id="IPR015946">
    <property type="entry name" value="KH_dom-like_a/b"/>
</dbReference>
<proteinExistence type="inferred from homology"/>
<comment type="caution">
    <text evidence="5">The sequence shown here is derived from an EMBL/GenBank/DDBJ whole genome shotgun (WGS) entry which is preliminary data.</text>
</comment>
<dbReference type="HAMAP" id="MF_00003">
    <property type="entry name" value="RbfA"/>
    <property type="match status" value="1"/>
</dbReference>
<dbReference type="GO" id="GO:0043024">
    <property type="term" value="F:ribosomal small subunit binding"/>
    <property type="evidence" value="ECO:0007669"/>
    <property type="project" value="TreeGrafter"/>
</dbReference>
<evidence type="ECO:0000256" key="1">
    <source>
        <dbReference type="ARBA" id="ARBA00022490"/>
    </source>
</evidence>
<keyword evidence="2 3" id="KW-0690">Ribosome biogenesis</keyword>
<organism evidence="5 6">
    <name type="scientific">Candidatus Phosphoribacter hodrii</name>
    <dbReference type="NCBI Taxonomy" id="2953743"/>
    <lineage>
        <taxon>Bacteria</taxon>
        <taxon>Bacillati</taxon>
        <taxon>Actinomycetota</taxon>
        <taxon>Actinomycetes</taxon>
        <taxon>Micrococcales</taxon>
        <taxon>Dermatophilaceae</taxon>
        <taxon>Candidatus Phosphoribacter</taxon>
    </lineage>
</organism>
<dbReference type="PANTHER" id="PTHR33515:SF1">
    <property type="entry name" value="RIBOSOME-BINDING FACTOR A, CHLOROPLASTIC-RELATED"/>
    <property type="match status" value="1"/>
</dbReference>
<dbReference type="Proteomes" id="UP000886632">
    <property type="component" value="Unassembled WGS sequence"/>
</dbReference>
<dbReference type="Pfam" id="PF02033">
    <property type="entry name" value="RBFA"/>
    <property type="match status" value="1"/>
</dbReference>
<evidence type="ECO:0000313" key="6">
    <source>
        <dbReference type="Proteomes" id="UP000886632"/>
    </source>
</evidence>
<dbReference type="SUPFAM" id="SSF89919">
    <property type="entry name" value="Ribosome-binding factor A, RbfA"/>
    <property type="match status" value="1"/>
</dbReference>
<feature type="compositionally biased region" description="Acidic residues" evidence="4">
    <location>
        <begin position="140"/>
        <end position="171"/>
    </location>
</feature>
<dbReference type="AlphaFoldDB" id="A0A9D7XWD2"/>
<dbReference type="EMBL" id="JADKGK010000004">
    <property type="protein sequence ID" value="MBL0002685.1"/>
    <property type="molecule type" value="Genomic_DNA"/>
</dbReference>
<dbReference type="GO" id="GO:0005829">
    <property type="term" value="C:cytosol"/>
    <property type="evidence" value="ECO:0007669"/>
    <property type="project" value="TreeGrafter"/>
</dbReference>
<dbReference type="NCBIfam" id="TIGR00082">
    <property type="entry name" value="rbfA"/>
    <property type="match status" value="1"/>
</dbReference>
<name>A0A9D7XWD2_9MICO</name>
<keyword evidence="1 3" id="KW-0963">Cytoplasm</keyword>
<dbReference type="GO" id="GO:0030490">
    <property type="term" value="P:maturation of SSU-rRNA"/>
    <property type="evidence" value="ECO:0007669"/>
    <property type="project" value="UniProtKB-UniRule"/>
</dbReference>